<proteinExistence type="predicted"/>
<dbReference type="CDD" id="cd18186">
    <property type="entry name" value="BTB_POZ_ZBTB_KLHL-like"/>
    <property type="match status" value="1"/>
</dbReference>
<dbReference type="Pfam" id="PF00651">
    <property type="entry name" value="BTB"/>
    <property type="match status" value="1"/>
</dbReference>
<evidence type="ECO:0000313" key="2">
    <source>
        <dbReference type="EMBL" id="KAJ7358372.1"/>
    </source>
</evidence>
<dbReference type="SMART" id="SM00225">
    <property type="entry name" value="BTB"/>
    <property type="match status" value="1"/>
</dbReference>
<dbReference type="EMBL" id="JARIHO010000007">
    <property type="protein sequence ID" value="KAJ7358372.1"/>
    <property type="molecule type" value="Genomic_DNA"/>
</dbReference>
<organism evidence="2 3">
    <name type="scientific">Mycena albidolilacea</name>
    <dbReference type="NCBI Taxonomy" id="1033008"/>
    <lineage>
        <taxon>Eukaryota</taxon>
        <taxon>Fungi</taxon>
        <taxon>Dikarya</taxon>
        <taxon>Basidiomycota</taxon>
        <taxon>Agaricomycotina</taxon>
        <taxon>Agaricomycetes</taxon>
        <taxon>Agaricomycetidae</taxon>
        <taxon>Agaricales</taxon>
        <taxon>Marasmiineae</taxon>
        <taxon>Mycenaceae</taxon>
        <taxon>Mycena</taxon>
    </lineage>
</organism>
<gene>
    <name evidence="2" type="ORF">DFH08DRAFT_848348</name>
</gene>
<dbReference type="Proteomes" id="UP001218218">
    <property type="component" value="Unassembled WGS sequence"/>
</dbReference>
<protein>
    <recommendedName>
        <fullName evidence="1">BTB domain-containing protein</fullName>
    </recommendedName>
</protein>
<reference evidence="2" key="1">
    <citation type="submission" date="2023-03" db="EMBL/GenBank/DDBJ databases">
        <title>Massive genome expansion in bonnet fungi (Mycena s.s.) driven by repeated elements and novel gene families across ecological guilds.</title>
        <authorList>
            <consortium name="Lawrence Berkeley National Laboratory"/>
            <person name="Harder C.B."/>
            <person name="Miyauchi S."/>
            <person name="Viragh M."/>
            <person name="Kuo A."/>
            <person name="Thoen E."/>
            <person name="Andreopoulos B."/>
            <person name="Lu D."/>
            <person name="Skrede I."/>
            <person name="Drula E."/>
            <person name="Henrissat B."/>
            <person name="Morin E."/>
            <person name="Kohler A."/>
            <person name="Barry K."/>
            <person name="LaButti K."/>
            <person name="Morin E."/>
            <person name="Salamov A."/>
            <person name="Lipzen A."/>
            <person name="Mereny Z."/>
            <person name="Hegedus B."/>
            <person name="Baldrian P."/>
            <person name="Stursova M."/>
            <person name="Weitz H."/>
            <person name="Taylor A."/>
            <person name="Grigoriev I.V."/>
            <person name="Nagy L.G."/>
            <person name="Martin F."/>
            <person name="Kauserud H."/>
        </authorList>
    </citation>
    <scope>NUCLEOTIDE SEQUENCE</scope>
    <source>
        <strain evidence="2">CBHHK002</strain>
    </source>
</reference>
<sequence>MASRISERFCALDADMTVASDDGVLFHVHRKNLAVHSDVFADAENATRPENGDEIVYLSEHSVVLDLLFQFMYCRPQPDLEALEFKTLASLAEAAEKYVVYAAVALCRMRMKEFISAHPLEVLEYAVRHDHPHLANEAARRSMGCGVGEAIEVLPPDIFKTWILFHERWHKQIFQGLTDMLYYDSHIPLVRRCIAVPNPVCTFHQELDIASFSSKKFLNRMMDMKFMNEATEA</sequence>
<evidence type="ECO:0000313" key="3">
    <source>
        <dbReference type="Proteomes" id="UP001218218"/>
    </source>
</evidence>
<dbReference type="InterPro" id="IPR011333">
    <property type="entry name" value="SKP1/BTB/POZ_sf"/>
</dbReference>
<dbReference type="SUPFAM" id="SSF54695">
    <property type="entry name" value="POZ domain"/>
    <property type="match status" value="1"/>
</dbReference>
<evidence type="ECO:0000259" key="1">
    <source>
        <dbReference type="PROSITE" id="PS50097"/>
    </source>
</evidence>
<dbReference type="AlphaFoldDB" id="A0AAD7AGZ0"/>
<name>A0AAD7AGZ0_9AGAR</name>
<dbReference type="Gene3D" id="3.30.710.10">
    <property type="entry name" value="Potassium Channel Kv1.1, Chain A"/>
    <property type="match status" value="1"/>
</dbReference>
<dbReference type="PROSITE" id="PS50097">
    <property type="entry name" value="BTB"/>
    <property type="match status" value="1"/>
</dbReference>
<dbReference type="InterPro" id="IPR000210">
    <property type="entry name" value="BTB/POZ_dom"/>
</dbReference>
<feature type="domain" description="BTB" evidence="1">
    <location>
        <begin position="14"/>
        <end position="73"/>
    </location>
</feature>
<keyword evidence="3" id="KW-1185">Reference proteome</keyword>
<accession>A0AAD7AGZ0</accession>
<comment type="caution">
    <text evidence="2">The sequence shown here is derived from an EMBL/GenBank/DDBJ whole genome shotgun (WGS) entry which is preliminary data.</text>
</comment>